<comment type="subunit">
    <text evidence="2">Homotetramer.</text>
</comment>
<dbReference type="Pfam" id="PF09663">
    <property type="entry name" value="Amido_AtzD_TrzD"/>
    <property type="match status" value="1"/>
</dbReference>
<gene>
    <name evidence="4" type="ORF">R9Z33_08455</name>
</gene>
<sequence length="343" mass="34749">MTAVFPIRLPMAAPDDLGAFEAMLEDGRLDPAEIISVWCKTRGNGLRNDFTKPWVDLLLRLSIGRRLGLTEQAVAERVPILVSGGAEGAVSPHLVIWSRGRPAGQGLLAAVERALVAPADQGTVLHAMATAAMVRAAVAGLGLTDPAQVGLVLVRAPAQAERAGHDVRVRVAAAQGVALALGQIGAIALDDPDSFAHGAFVVARHDGPAQQVLLLANGPGGDARAAIASGILEDPLDSPGAAAILARLGLVAAPQLAPRDAARVLAVISKGDAPRDGLIRGLPHAMHLDNDVAMHRHARAAYGAMLGAVTGHGAVLVSGGAEAQGPPDGGFAAFIAATAGDSA</sequence>
<evidence type="ECO:0000256" key="2">
    <source>
        <dbReference type="ARBA" id="ARBA00011881"/>
    </source>
</evidence>
<dbReference type="Gene3D" id="3.30.1330.160">
    <property type="entry name" value="Cyanuric acid hydrolase/Barbituras, RU C"/>
    <property type="match status" value="1"/>
</dbReference>
<dbReference type="Proteomes" id="UP001305521">
    <property type="component" value="Chromosome"/>
</dbReference>
<dbReference type="EMBL" id="CP137852">
    <property type="protein sequence ID" value="WPB86895.1"/>
    <property type="molecule type" value="Genomic_DNA"/>
</dbReference>
<accession>A0ABZ0PMC9</accession>
<dbReference type="RefSeq" id="WP_318650851.1">
    <property type="nucleotide sequence ID" value="NZ_CP137852.1"/>
</dbReference>
<evidence type="ECO:0000256" key="1">
    <source>
        <dbReference type="ARBA" id="ARBA00010947"/>
    </source>
</evidence>
<dbReference type="InterPro" id="IPR043006">
    <property type="entry name" value="AtzD/Barbiturase_RUB"/>
</dbReference>
<keyword evidence="3" id="KW-0378">Hydrolase</keyword>
<evidence type="ECO:0000313" key="5">
    <source>
        <dbReference type="Proteomes" id="UP001305521"/>
    </source>
</evidence>
<evidence type="ECO:0000313" key="4">
    <source>
        <dbReference type="EMBL" id="WPB86895.1"/>
    </source>
</evidence>
<proteinExistence type="inferred from homology"/>
<dbReference type="InterPro" id="IPR014086">
    <property type="entry name" value="AtzD/Barbiturase"/>
</dbReference>
<reference evidence="4 5" key="1">
    <citation type="submission" date="2023-11" db="EMBL/GenBank/DDBJ databases">
        <title>Arctic aerobic anoxygenic photoheterotroph Sediminicoccus rosea KRV36 adapts its photosynthesis to long days of polar summer.</title>
        <authorList>
            <person name="Tomasch J."/>
            <person name="Kopejtka K."/>
            <person name="Bily T."/>
            <person name="Gardiner A.T."/>
            <person name="Gardian Z."/>
            <person name="Shivaramu S."/>
            <person name="Koblizek M."/>
            <person name="Engelhardt F."/>
            <person name="Kaftan D."/>
        </authorList>
    </citation>
    <scope>NUCLEOTIDE SEQUENCE [LARGE SCALE GENOMIC DNA]</scope>
    <source>
        <strain evidence="4 5">R-30</strain>
    </source>
</reference>
<dbReference type="InterPro" id="IPR043007">
    <property type="entry name" value="AtzD/Barbiturase_RUC"/>
</dbReference>
<keyword evidence="5" id="KW-1185">Reference proteome</keyword>
<dbReference type="NCBIfam" id="TIGR02714">
    <property type="entry name" value="amido_AtzD_TrzD"/>
    <property type="match status" value="1"/>
</dbReference>
<dbReference type="Gene3D" id="3.30.1330.180">
    <property type="entry name" value="Cyanuric acid hydrolase/Barbiturase, RU B"/>
    <property type="match status" value="1"/>
</dbReference>
<organism evidence="4 5">
    <name type="scientific">Sediminicoccus rosea</name>
    <dbReference type="NCBI Taxonomy" id="1225128"/>
    <lineage>
        <taxon>Bacteria</taxon>
        <taxon>Pseudomonadati</taxon>
        <taxon>Pseudomonadota</taxon>
        <taxon>Alphaproteobacteria</taxon>
        <taxon>Acetobacterales</taxon>
        <taxon>Roseomonadaceae</taxon>
        <taxon>Sediminicoccus</taxon>
    </lineage>
</organism>
<evidence type="ECO:0000256" key="3">
    <source>
        <dbReference type="ARBA" id="ARBA00022801"/>
    </source>
</evidence>
<dbReference type="InterPro" id="IPR043008">
    <property type="entry name" value="AtzD/Barbiturase_RUA"/>
</dbReference>
<comment type="similarity">
    <text evidence="1">Belongs to the cyclic amide hydrolase (CyAH) family.</text>
</comment>
<protein>
    <submittedName>
        <fullName evidence="4">Ring-opening amidohydrolase</fullName>
    </submittedName>
</protein>
<name>A0ABZ0PMC9_9PROT</name>
<dbReference type="Gene3D" id="3.30.1330.170">
    <property type="entry name" value="Cyanuric acid hydrolase/Barbiturase, RU A"/>
    <property type="match status" value="1"/>
</dbReference>